<keyword evidence="2" id="KW-0813">Transport</keyword>
<comment type="similarity">
    <text evidence="1">Belongs to the ABC transporter superfamily.</text>
</comment>
<keyword evidence="4 6" id="KW-0067">ATP-binding</keyword>
<sequence>MALLEIKNLSVHYNNYLALDNINLEVNKNDYIGIIGPNGSGKTTLLKSIIGDITPDKGKIMIDPNVIIGYVPQFSTFNRDFPITVFDVILSGTLPSDYKLFYRYKQNDRNKVIFAIDKLKINYLANKRINQLSGGQLQKVLLARALVTNPDILLLDEPTASLDTDAKEEIYNILTTLNKEMTIIMVSHDIGMIKHNVKKFACLNKTMHVHDNDETIDPWHFQNLFYTKGK</sequence>
<keyword evidence="7" id="KW-1185">Reference proteome</keyword>
<dbReference type="SMART" id="SM00382">
    <property type="entry name" value="AAA"/>
    <property type="match status" value="1"/>
</dbReference>
<dbReference type="Gene3D" id="3.40.50.300">
    <property type="entry name" value="P-loop containing nucleotide triphosphate hydrolases"/>
    <property type="match status" value="1"/>
</dbReference>
<keyword evidence="3" id="KW-0547">Nucleotide-binding</keyword>
<dbReference type="RefSeq" id="WP_212691257.1">
    <property type="nucleotide sequence ID" value="NZ_CP058561.1"/>
</dbReference>
<feature type="domain" description="ABC transporter" evidence="5">
    <location>
        <begin position="4"/>
        <end position="230"/>
    </location>
</feature>
<dbReference type="PANTHER" id="PTHR42734">
    <property type="entry name" value="METAL TRANSPORT SYSTEM ATP-BINDING PROTEIN TM_0124-RELATED"/>
    <property type="match status" value="1"/>
</dbReference>
<dbReference type="Pfam" id="PF00005">
    <property type="entry name" value="ABC_tran"/>
    <property type="match status" value="1"/>
</dbReference>
<evidence type="ECO:0000256" key="2">
    <source>
        <dbReference type="ARBA" id="ARBA00022448"/>
    </source>
</evidence>
<dbReference type="GO" id="GO:0005524">
    <property type="term" value="F:ATP binding"/>
    <property type="evidence" value="ECO:0007669"/>
    <property type="project" value="UniProtKB-KW"/>
</dbReference>
<dbReference type="KEGG" id="vgu:HYG85_20555"/>
<dbReference type="PANTHER" id="PTHR42734:SF17">
    <property type="entry name" value="METAL TRANSPORT SYSTEM ATP-BINDING PROTEIN TM_0124-RELATED"/>
    <property type="match status" value="1"/>
</dbReference>
<proteinExistence type="inferred from homology"/>
<evidence type="ECO:0000313" key="7">
    <source>
        <dbReference type="Proteomes" id="UP000677305"/>
    </source>
</evidence>
<dbReference type="EMBL" id="CP058561">
    <property type="protein sequence ID" value="QUH31183.1"/>
    <property type="molecule type" value="Genomic_DNA"/>
</dbReference>
<dbReference type="GO" id="GO:0016887">
    <property type="term" value="F:ATP hydrolysis activity"/>
    <property type="evidence" value="ECO:0007669"/>
    <property type="project" value="InterPro"/>
</dbReference>
<gene>
    <name evidence="6" type="ORF">HYG85_20555</name>
</gene>
<dbReference type="InterPro" id="IPR003439">
    <property type="entry name" value="ABC_transporter-like_ATP-bd"/>
</dbReference>
<dbReference type="InterPro" id="IPR050153">
    <property type="entry name" value="Metal_Ion_Import_ABC"/>
</dbReference>
<evidence type="ECO:0000256" key="4">
    <source>
        <dbReference type="ARBA" id="ARBA00022840"/>
    </source>
</evidence>
<dbReference type="AlphaFoldDB" id="A0A8J8ME72"/>
<dbReference type="CDD" id="cd03235">
    <property type="entry name" value="ABC_Metallic_Cations"/>
    <property type="match status" value="1"/>
</dbReference>
<protein>
    <submittedName>
        <fullName evidence="6">ABC transporter ATP-binding protein</fullName>
    </submittedName>
</protein>
<evidence type="ECO:0000313" key="6">
    <source>
        <dbReference type="EMBL" id="QUH31183.1"/>
    </source>
</evidence>
<dbReference type="Proteomes" id="UP000677305">
    <property type="component" value="Chromosome"/>
</dbReference>
<dbReference type="FunFam" id="3.40.50.300:FF:000134">
    <property type="entry name" value="Iron-enterobactin ABC transporter ATP-binding protein"/>
    <property type="match status" value="1"/>
</dbReference>
<dbReference type="InterPro" id="IPR003593">
    <property type="entry name" value="AAA+_ATPase"/>
</dbReference>
<evidence type="ECO:0000256" key="3">
    <source>
        <dbReference type="ARBA" id="ARBA00022741"/>
    </source>
</evidence>
<dbReference type="InterPro" id="IPR017871">
    <property type="entry name" value="ABC_transporter-like_CS"/>
</dbReference>
<dbReference type="SUPFAM" id="SSF52540">
    <property type="entry name" value="P-loop containing nucleoside triphosphate hydrolases"/>
    <property type="match status" value="1"/>
</dbReference>
<accession>A0A8J8ME72</accession>
<organism evidence="6 7">
    <name type="scientific">Vallitalea guaymasensis</name>
    <dbReference type="NCBI Taxonomy" id="1185412"/>
    <lineage>
        <taxon>Bacteria</taxon>
        <taxon>Bacillati</taxon>
        <taxon>Bacillota</taxon>
        <taxon>Clostridia</taxon>
        <taxon>Lachnospirales</taxon>
        <taxon>Vallitaleaceae</taxon>
        <taxon>Vallitalea</taxon>
    </lineage>
</organism>
<reference evidence="6 7" key="1">
    <citation type="submission" date="2020-07" db="EMBL/GenBank/DDBJ databases">
        <title>Vallitalea guaymasensis genome.</title>
        <authorList>
            <person name="Postec A."/>
        </authorList>
    </citation>
    <scope>NUCLEOTIDE SEQUENCE [LARGE SCALE GENOMIC DNA]</scope>
    <source>
        <strain evidence="6 7">Ra1766G1</strain>
    </source>
</reference>
<name>A0A8J8ME72_9FIRM</name>
<dbReference type="InterPro" id="IPR027417">
    <property type="entry name" value="P-loop_NTPase"/>
</dbReference>
<evidence type="ECO:0000256" key="1">
    <source>
        <dbReference type="ARBA" id="ARBA00005417"/>
    </source>
</evidence>
<evidence type="ECO:0000259" key="5">
    <source>
        <dbReference type="PROSITE" id="PS50893"/>
    </source>
</evidence>
<dbReference type="PROSITE" id="PS50893">
    <property type="entry name" value="ABC_TRANSPORTER_2"/>
    <property type="match status" value="1"/>
</dbReference>
<dbReference type="PROSITE" id="PS00211">
    <property type="entry name" value="ABC_TRANSPORTER_1"/>
    <property type="match status" value="1"/>
</dbReference>